<evidence type="ECO:0000259" key="2">
    <source>
        <dbReference type="Pfam" id="PF13592"/>
    </source>
</evidence>
<dbReference type="Pfam" id="PF13592">
    <property type="entry name" value="HTH_33"/>
    <property type="match status" value="1"/>
</dbReference>
<dbReference type="InterPro" id="IPR047655">
    <property type="entry name" value="Transpos_IS630-like"/>
</dbReference>
<dbReference type="InterPro" id="IPR036397">
    <property type="entry name" value="RNaseH_sf"/>
</dbReference>
<proteinExistence type="predicted"/>
<evidence type="ECO:0008006" key="5">
    <source>
        <dbReference type="Google" id="ProtNLM"/>
    </source>
</evidence>
<organism evidence="3 4">
    <name type="scientific">Hydrogenophaga laconesensis</name>
    <dbReference type="NCBI Taxonomy" id="1805971"/>
    <lineage>
        <taxon>Bacteria</taxon>
        <taxon>Pseudomonadati</taxon>
        <taxon>Pseudomonadota</taxon>
        <taxon>Betaproteobacteria</taxon>
        <taxon>Burkholderiales</taxon>
        <taxon>Comamonadaceae</taxon>
        <taxon>Hydrogenophaga</taxon>
    </lineage>
</organism>
<feature type="domain" description="Winged helix-turn helix" evidence="2">
    <location>
        <begin position="40"/>
        <end position="87"/>
    </location>
</feature>
<dbReference type="EMBL" id="JAVDWE010000001">
    <property type="protein sequence ID" value="MDR7092983.1"/>
    <property type="molecule type" value="Genomic_DNA"/>
</dbReference>
<sequence length="239" mass="27417">MPAIKWNAARDRLDCCPRSRGTLPAISVERCPRWRGIRSELIERDLGLKLSVRSVGDYLARWGFTPQKPIKKAYEQRPEAVKAWLEDEYPAIEARAKREGAEIHWGDETALVNTDVRGRSYAPTGQTPVTRAVGGTRQKLSMIATVTNQGKTRWMIIDEAFNADKLIEFMQALIKDAQGKKIFLILDNLRVHHSKPVKEWAALHKEDIELFYLPSYSPTDRRFNRMRPSIAPRKRHQAG</sequence>
<dbReference type="Pfam" id="PF13358">
    <property type="entry name" value="DDE_3"/>
    <property type="match status" value="1"/>
</dbReference>
<dbReference type="InterPro" id="IPR038717">
    <property type="entry name" value="Tc1-like_DDE_dom"/>
</dbReference>
<keyword evidence="4" id="KW-1185">Reference proteome</keyword>
<evidence type="ECO:0000313" key="3">
    <source>
        <dbReference type="EMBL" id="MDR7092983.1"/>
    </source>
</evidence>
<dbReference type="InterPro" id="IPR025959">
    <property type="entry name" value="Winged_HTH_dom"/>
</dbReference>
<evidence type="ECO:0000313" key="4">
    <source>
        <dbReference type="Proteomes" id="UP001265550"/>
    </source>
</evidence>
<dbReference type="NCBIfam" id="NF033545">
    <property type="entry name" value="transpos_IS630"/>
    <property type="match status" value="1"/>
</dbReference>
<evidence type="ECO:0000259" key="1">
    <source>
        <dbReference type="Pfam" id="PF13358"/>
    </source>
</evidence>
<feature type="domain" description="Tc1-like transposase DDE" evidence="1">
    <location>
        <begin position="103"/>
        <end position="218"/>
    </location>
</feature>
<gene>
    <name evidence="3" type="ORF">J2X09_000706</name>
</gene>
<comment type="caution">
    <text evidence="3">The sequence shown here is derived from an EMBL/GenBank/DDBJ whole genome shotgun (WGS) entry which is preliminary data.</text>
</comment>
<name>A0ABU1V6U6_9BURK</name>
<dbReference type="Gene3D" id="3.30.420.10">
    <property type="entry name" value="Ribonuclease H-like superfamily/Ribonuclease H"/>
    <property type="match status" value="1"/>
</dbReference>
<protein>
    <recommendedName>
        <fullName evidence="5">Transposase</fullName>
    </recommendedName>
</protein>
<dbReference type="Proteomes" id="UP001265550">
    <property type="component" value="Unassembled WGS sequence"/>
</dbReference>
<reference evidence="3 4" key="1">
    <citation type="submission" date="2023-07" db="EMBL/GenBank/DDBJ databases">
        <title>Sorghum-associated microbial communities from plants grown in Nebraska, USA.</title>
        <authorList>
            <person name="Schachtman D."/>
        </authorList>
    </citation>
    <scope>NUCLEOTIDE SEQUENCE [LARGE SCALE GENOMIC DNA]</scope>
    <source>
        <strain evidence="3 4">BE240</strain>
    </source>
</reference>
<accession>A0ABU1V6U6</accession>